<dbReference type="AlphaFoldDB" id="A0AA96GK69"/>
<dbReference type="EMBL" id="CP116968">
    <property type="protein sequence ID" value="WNM63969.1"/>
    <property type="molecule type" value="Genomic_DNA"/>
</dbReference>
<gene>
    <name evidence="2" type="ORF">PQG83_09475</name>
</gene>
<dbReference type="Proteomes" id="UP001302494">
    <property type="component" value="Chromosome"/>
</dbReference>
<name>A0AA96GK69_9BACT</name>
<dbReference type="PANTHER" id="PTHR46889">
    <property type="entry name" value="TRANSPOSASE INSF FOR INSERTION SEQUENCE IS3B-RELATED"/>
    <property type="match status" value="1"/>
</dbReference>
<dbReference type="InterPro" id="IPR050900">
    <property type="entry name" value="Transposase_IS3/IS150/IS904"/>
</dbReference>
<dbReference type="RefSeq" id="WP_312748800.1">
    <property type="nucleotide sequence ID" value="NZ_CP116968.1"/>
</dbReference>
<dbReference type="Pfam" id="PF13276">
    <property type="entry name" value="HTH_21"/>
    <property type="match status" value="1"/>
</dbReference>
<protein>
    <submittedName>
        <fullName evidence="2">IS3 family transposase</fullName>
    </submittedName>
</protein>
<evidence type="ECO:0000313" key="2">
    <source>
        <dbReference type="EMBL" id="WNM63969.1"/>
    </source>
</evidence>
<feature type="domain" description="HTH-like" evidence="1">
    <location>
        <begin position="5"/>
        <end position="50"/>
    </location>
</feature>
<evidence type="ECO:0000313" key="3">
    <source>
        <dbReference type="Proteomes" id="UP001302494"/>
    </source>
</evidence>
<dbReference type="InterPro" id="IPR025948">
    <property type="entry name" value="HTH-like_dom"/>
</dbReference>
<accession>A0AA96GK69</accession>
<reference evidence="2 3" key="1">
    <citation type="submission" date="2023-01" db="EMBL/GenBank/DDBJ databases">
        <title>Cultivation and genomic characterization of new, ubiquitous marine nitrite-oxidizing bacteria from the Nitrospirales.</title>
        <authorList>
            <person name="Mueller A.J."/>
            <person name="Daebeler A."/>
            <person name="Herbold C.W."/>
            <person name="Kirkegaard R.H."/>
            <person name="Daims H."/>
        </authorList>
    </citation>
    <scope>NUCLEOTIDE SEQUENCE [LARGE SCALE GENOMIC DNA]</scope>
    <source>
        <strain evidence="2 3">DK</strain>
    </source>
</reference>
<sequence>MRHLDQQYTRTPFYGSRRMAIYLNGVDYEVNRMRVQRLMRLMGLEGVAPGPHTSRPHPAHTIYPYLLRGLVIDRPNQVWCTDVTYIPVVLP</sequence>
<dbReference type="PANTHER" id="PTHR46889:SF4">
    <property type="entry name" value="TRANSPOSASE INSO FOR INSERTION SEQUENCE ELEMENT IS911B-RELATED"/>
    <property type="match status" value="1"/>
</dbReference>
<keyword evidence="3" id="KW-1185">Reference proteome</keyword>
<evidence type="ECO:0000259" key="1">
    <source>
        <dbReference type="Pfam" id="PF13276"/>
    </source>
</evidence>
<proteinExistence type="predicted"/>
<dbReference type="KEGG" id="nneo:PQG83_09475"/>
<organism evidence="2 3">
    <name type="scientific">Candidatus Nitrospira neomarina</name>
    <dbReference type="NCBI Taxonomy" id="3020899"/>
    <lineage>
        <taxon>Bacteria</taxon>
        <taxon>Pseudomonadati</taxon>
        <taxon>Nitrospirota</taxon>
        <taxon>Nitrospiria</taxon>
        <taxon>Nitrospirales</taxon>
        <taxon>Nitrospiraceae</taxon>
        <taxon>Nitrospira</taxon>
    </lineage>
</organism>